<keyword evidence="10" id="KW-1185">Reference proteome</keyword>
<dbReference type="RefSeq" id="XP_016638327.1">
    <property type="nucleotide sequence ID" value="XM_016771417.1"/>
</dbReference>
<dbReference type="AlphaFoldDB" id="A0A0D2KL36"/>
<reference evidence="9 10" key="1">
    <citation type="submission" date="2015-01" db="EMBL/GenBank/DDBJ databases">
        <title>The Genome Sequence of Fonsecaea multimorphosa CBS 102226.</title>
        <authorList>
            <consortium name="The Broad Institute Genomics Platform"/>
            <person name="Cuomo C."/>
            <person name="de Hoog S."/>
            <person name="Gorbushina A."/>
            <person name="Stielow B."/>
            <person name="Teixiera M."/>
            <person name="Abouelleil A."/>
            <person name="Chapman S.B."/>
            <person name="Priest M."/>
            <person name="Young S.K."/>
            <person name="Wortman J."/>
            <person name="Nusbaum C."/>
            <person name="Birren B."/>
        </authorList>
    </citation>
    <scope>NUCLEOTIDE SEQUENCE [LARGE SCALE GENOMIC DNA]</scope>
    <source>
        <strain evidence="9 10">CBS 102226</strain>
    </source>
</reference>
<evidence type="ECO:0008006" key="11">
    <source>
        <dbReference type="Google" id="ProtNLM"/>
    </source>
</evidence>
<evidence type="ECO:0000313" key="10">
    <source>
        <dbReference type="Proteomes" id="UP000053411"/>
    </source>
</evidence>
<evidence type="ECO:0000256" key="4">
    <source>
        <dbReference type="ARBA" id="ARBA00022964"/>
    </source>
</evidence>
<dbReference type="InterPro" id="IPR000627">
    <property type="entry name" value="Intradiol_dOase_C"/>
</dbReference>
<dbReference type="STRING" id="1442371.A0A0D2KL36"/>
<dbReference type="InterPro" id="IPR050770">
    <property type="entry name" value="Intradiol_RC_Dioxygenase"/>
</dbReference>
<name>A0A0D2KL36_9EURO</name>
<evidence type="ECO:0000259" key="7">
    <source>
        <dbReference type="Pfam" id="PF00775"/>
    </source>
</evidence>
<dbReference type="InterPro" id="IPR015889">
    <property type="entry name" value="Intradiol_dOase_core"/>
</dbReference>
<dbReference type="InterPro" id="IPR007535">
    <property type="entry name" value="Catechol_dOase_N"/>
</dbReference>
<comment type="cofactor">
    <cofactor evidence="1">
        <name>Fe(3+)</name>
        <dbReference type="ChEBI" id="CHEBI:29034"/>
    </cofactor>
</comment>
<dbReference type="Proteomes" id="UP000053411">
    <property type="component" value="Unassembled WGS sequence"/>
</dbReference>
<comment type="similarity">
    <text evidence="2">Belongs to the intradiol ring-cleavage dioxygenase family.</text>
</comment>
<accession>A0A0D2KL36</accession>
<keyword evidence="6" id="KW-0408">Iron</keyword>
<proteinExistence type="inferred from homology"/>
<organism evidence="9 10">
    <name type="scientific">Fonsecaea multimorphosa CBS 102226</name>
    <dbReference type="NCBI Taxonomy" id="1442371"/>
    <lineage>
        <taxon>Eukaryota</taxon>
        <taxon>Fungi</taxon>
        <taxon>Dikarya</taxon>
        <taxon>Ascomycota</taxon>
        <taxon>Pezizomycotina</taxon>
        <taxon>Eurotiomycetes</taxon>
        <taxon>Chaetothyriomycetidae</taxon>
        <taxon>Chaetothyriales</taxon>
        <taxon>Herpotrichiellaceae</taxon>
        <taxon>Fonsecaea</taxon>
    </lineage>
</organism>
<feature type="domain" description="Intradiol ring-cleavage dioxygenases" evidence="7">
    <location>
        <begin position="113"/>
        <end position="274"/>
    </location>
</feature>
<evidence type="ECO:0000259" key="8">
    <source>
        <dbReference type="Pfam" id="PF04444"/>
    </source>
</evidence>
<evidence type="ECO:0000256" key="5">
    <source>
        <dbReference type="ARBA" id="ARBA00023002"/>
    </source>
</evidence>
<gene>
    <name evidence="9" type="ORF">Z520_00898</name>
</gene>
<dbReference type="GeneID" id="27706644"/>
<dbReference type="GO" id="GO:0018576">
    <property type="term" value="F:catechol 1,2-dioxygenase activity"/>
    <property type="evidence" value="ECO:0007669"/>
    <property type="project" value="InterPro"/>
</dbReference>
<dbReference type="Gene3D" id="2.60.130.10">
    <property type="entry name" value="Aromatic compound dioxygenase"/>
    <property type="match status" value="1"/>
</dbReference>
<keyword evidence="5" id="KW-0560">Oxidoreductase</keyword>
<feature type="domain" description="Catechol dioxygenase N-terminal" evidence="8">
    <location>
        <begin position="34"/>
        <end position="106"/>
    </location>
</feature>
<dbReference type="VEuPathDB" id="FungiDB:Z520_00898"/>
<sequence length="323" mass="36220">MNGQSKARGAGLDDLTIDNLTPHVIRMSTGIDNIRINYLITKLIQYTHDYVREVQLQTEEWENVWQYLTRVGATCTPERQEFILLSDILGISALVDAINSNQTPEATETSILGPFHNDAAHLLENGQSITSNHGAGEPMLIRGKIMDTAANPVEHALVDIWETDGNGFYDMQNPEYAGPDCRGKFYTDRNGDFFLTGVRPVDYPIPSDGPVGDLLALLNRHCFRPAHVHFMVNHPSYEKLTTAVYSRESTYITSDSVFGAKTSLLVDFIWTEDPSLAKQYNIKAISKEIDGEMREGFWLLEHTFILAPRRSREGAETTQPAQA</sequence>
<dbReference type="SUPFAM" id="SSF49482">
    <property type="entry name" value="Aromatic compound dioxygenase"/>
    <property type="match status" value="1"/>
</dbReference>
<evidence type="ECO:0000313" key="9">
    <source>
        <dbReference type="EMBL" id="KIY04205.1"/>
    </source>
</evidence>
<protein>
    <recommendedName>
        <fullName evidence="11">Intradiol ring-cleavage dioxygenases domain-containing protein</fullName>
    </recommendedName>
</protein>
<dbReference type="GO" id="GO:0008199">
    <property type="term" value="F:ferric iron binding"/>
    <property type="evidence" value="ECO:0007669"/>
    <property type="project" value="InterPro"/>
</dbReference>
<keyword evidence="3" id="KW-0479">Metal-binding</keyword>
<evidence type="ECO:0000256" key="1">
    <source>
        <dbReference type="ARBA" id="ARBA00001965"/>
    </source>
</evidence>
<dbReference type="PANTHER" id="PTHR33711">
    <property type="entry name" value="DIOXYGENASE, PUTATIVE (AFU_ORTHOLOGUE AFUA_2G02910)-RELATED"/>
    <property type="match status" value="1"/>
</dbReference>
<dbReference type="Pfam" id="PF04444">
    <property type="entry name" value="Dioxygenase_N"/>
    <property type="match status" value="1"/>
</dbReference>
<dbReference type="EMBL" id="KN848062">
    <property type="protein sequence ID" value="KIY04205.1"/>
    <property type="molecule type" value="Genomic_DNA"/>
</dbReference>
<dbReference type="OrthoDB" id="5238185at2759"/>
<evidence type="ECO:0000256" key="2">
    <source>
        <dbReference type="ARBA" id="ARBA00007825"/>
    </source>
</evidence>
<dbReference type="PANTHER" id="PTHR33711:SF7">
    <property type="entry name" value="INTRADIOL RING-CLEAVAGE DIOXYGENASES DOMAIN-CONTAINING PROTEIN-RELATED"/>
    <property type="match status" value="1"/>
</dbReference>
<dbReference type="Pfam" id="PF00775">
    <property type="entry name" value="Dioxygenase_C"/>
    <property type="match status" value="1"/>
</dbReference>
<evidence type="ECO:0000256" key="6">
    <source>
        <dbReference type="ARBA" id="ARBA00023004"/>
    </source>
</evidence>
<keyword evidence="4" id="KW-0223">Dioxygenase</keyword>
<dbReference type="GO" id="GO:0009712">
    <property type="term" value="P:catechol-containing compound metabolic process"/>
    <property type="evidence" value="ECO:0007669"/>
    <property type="project" value="InterPro"/>
</dbReference>
<evidence type="ECO:0000256" key="3">
    <source>
        <dbReference type="ARBA" id="ARBA00022723"/>
    </source>
</evidence>